<dbReference type="InterPro" id="IPR054677">
    <property type="entry name" value="LpxF"/>
</dbReference>
<dbReference type="Proteomes" id="UP000683421">
    <property type="component" value="Chromosome"/>
</dbReference>
<reference evidence="3 4" key="1">
    <citation type="submission" date="2021-06" db="EMBL/GenBank/DDBJ databases">
        <title>Ulceroglandular infection and bacteremia caused by Francisella salimarina in an immunocompromised patient, France.</title>
        <authorList>
            <person name="Hennebique A."/>
            <person name="Caspar Y."/>
            <person name="Maurin M."/>
            <person name="Boisset S."/>
            <person name="Pelloux I."/>
            <person name="Gallego-Hernanz M.P."/>
            <person name="Burucoa C."/>
            <person name="Cazenave-Roblot F."/>
            <person name="Plouzeau C."/>
            <person name="Rammaert B."/>
        </authorList>
    </citation>
    <scope>NUCLEOTIDE SEQUENCE [LARGE SCALE GENOMIC DNA]</scope>
    <source>
        <strain evidence="3 4">CHUGA-F75</strain>
    </source>
</reference>
<evidence type="ECO:0000256" key="1">
    <source>
        <dbReference type="SAM" id="Phobius"/>
    </source>
</evidence>
<feature type="transmembrane region" description="Helical" evidence="1">
    <location>
        <begin position="143"/>
        <end position="163"/>
    </location>
</feature>
<dbReference type="InterPro" id="IPR000326">
    <property type="entry name" value="PAP2/HPO"/>
</dbReference>
<dbReference type="RefSeq" id="WP_216692319.1">
    <property type="nucleotide sequence ID" value="NZ_CP076680.1"/>
</dbReference>
<dbReference type="EMBL" id="CP076680">
    <property type="protein sequence ID" value="QWU99576.1"/>
    <property type="molecule type" value="Genomic_DNA"/>
</dbReference>
<dbReference type="AlphaFoldDB" id="A0AAJ4NPX7"/>
<protein>
    <submittedName>
        <fullName evidence="3">Phosphatase PAP2 family protein</fullName>
    </submittedName>
</protein>
<feature type="transmembrane region" description="Helical" evidence="1">
    <location>
        <begin position="170"/>
        <end position="188"/>
    </location>
</feature>
<dbReference type="CDD" id="cd03396">
    <property type="entry name" value="PAP2_like_6"/>
    <property type="match status" value="1"/>
</dbReference>
<dbReference type="KEGG" id="fsr:KQR59_01460"/>
<organism evidence="3 4">
    <name type="scientific">Francisella salimarina</name>
    <dbReference type="NCBI Taxonomy" id="2599927"/>
    <lineage>
        <taxon>Bacteria</taxon>
        <taxon>Pseudomonadati</taxon>
        <taxon>Pseudomonadota</taxon>
        <taxon>Gammaproteobacteria</taxon>
        <taxon>Thiotrichales</taxon>
        <taxon>Francisellaceae</taxon>
        <taxon>Francisella</taxon>
    </lineage>
</organism>
<evidence type="ECO:0000313" key="4">
    <source>
        <dbReference type="Proteomes" id="UP000683421"/>
    </source>
</evidence>
<gene>
    <name evidence="3" type="ORF">KQR59_01460</name>
</gene>
<keyword evidence="1" id="KW-1133">Transmembrane helix</keyword>
<feature type="transmembrane region" description="Helical" evidence="1">
    <location>
        <begin position="7"/>
        <end position="35"/>
    </location>
</feature>
<feature type="transmembrane region" description="Helical" evidence="1">
    <location>
        <begin position="194"/>
        <end position="216"/>
    </location>
</feature>
<keyword evidence="1" id="KW-0472">Membrane</keyword>
<keyword evidence="4" id="KW-1185">Reference proteome</keyword>
<name>A0AAJ4NPX7_9GAMM</name>
<evidence type="ECO:0000259" key="2">
    <source>
        <dbReference type="Pfam" id="PF01569"/>
    </source>
</evidence>
<dbReference type="NCBIfam" id="NF045633">
    <property type="entry name" value="LipidAPhtaseLpxF"/>
    <property type="match status" value="1"/>
</dbReference>
<accession>A0AAJ4NPX7</accession>
<evidence type="ECO:0000313" key="3">
    <source>
        <dbReference type="EMBL" id="QWU99576.1"/>
    </source>
</evidence>
<dbReference type="Pfam" id="PF01569">
    <property type="entry name" value="PAP2"/>
    <property type="match status" value="1"/>
</dbReference>
<feature type="transmembrane region" description="Helical" evidence="1">
    <location>
        <begin position="55"/>
        <end position="77"/>
    </location>
</feature>
<proteinExistence type="predicted"/>
<feature type="transmembrane region" description="Helical" evidence="1">
    <location>
        <begin position="89"/>
        <end position="108"/>
    </location>
</feature>
<feature type="domain" description="Phosphatidic acid phosphatase type 2/haloperoxidase" evidence="2">
    <location>
        <begin position="93"/>
        <end position="219"/>
    </location>
</feature>
<keyword evidence="1" id="KW-0812">Transmembrane</keyword>
<sequence length="224" mass="25624">MARFHIVLGFIVCFFAWVFFLIFPHLDIQIAGYFYDSSMHQFMGGYDGFLGFLHWFARFFPIFFSIAVILFLLGSLFIDKFKIKARKAIFFVAVCLWIGPGLVVNYVFKDHWGRPRPVMVQEFSGDKVFQPPFVISSQCDKNCSFVCGDASMGFWIFAFMPLVATRRKKAIVFTAAILAGGGLGLMRIAQGGHFFSDVVFCGVFVYICTWIVYAIMYRKNNVDL</sequence>